<dbReference type="RefSeq" id="WP_128693668.1">
    <property type="nucleotide sequence ID" value="NZ_LHQS01000002.1"/>
</dbReference>
<evidence type="ECO:0000256" key="1">
    <source>
        <dbReference type="HAMAP-Rule" id="MF_00763"/>
    </source>
</evidence>
<dbReference type="NCBIfam" id="NF002177">
    <property type="entry name" value="PRK01022.1-5"/>
    <property type="match status" value="1"/>
</dbReference>
<dbReference type="Pfam" id="PF09888">
    <property type="entry name" value="DUF2115"/>
    <property type="match status" value="1"/>
</dbReference>
<dbReference type="InterPro" id="IPR019215">
    <property type="entry name" value="DUF2115"/>
</dbReference>
<dbReference type="AlphaFoldDB" id="A0A498H0R2"/>
<reference evidence="2 3" key="1">
    <citation type="journal article" date="2015" name="Int. J. Syst. Evol. Microbiol.">
        <title>Methanoculleus taiwanensis sp. nov., a methanogen isolated from deep marine sediment at the deformation front area near Taiwan.</title>
        <authorList>
            <person name="Weng C.Y."/>
            <person name="Chen S.C."/>
            <person name="Lai M.C."/>
            <person name="Wu S.Y."/>
            <person name="Lin S."/>
            <person name="Yang T.F."/>
            <person name="Chen P.C."/>
        </authorList>
    </citation>
    <scope>NUCLEOTIDE SEQUENCE [LARGE SCALE GENOMIC DNA]</scope>
    <source>
        <strain evidence="2 3">CYW4</strain>
    </source>
</reference>
<comment type="caution">
    <text evidence="2">The sequence shown here is derived from an EMBL/GenBank/DDBJ whole genome shotgun (WGS) entry which is preliminary data.</text>
</comment>
<keyword evidence="3" id="KW-1185">Reference proteome</keyword>
<evidence type="ECO:0000313" key="3">
    <source>
        <dbReference type="Proteomes" id="UP000290932"/>
    </source>
</evidence>
<dbReference type="HAMAP" id="MF_00763">
    <property type="entry name" value="UPF0305"/>
    <property type="match status" value="1"/>
</dbReference>
<name>A0A498H0R2_9EURY</name>
<comment type="similarity">
    <text evidence="1">Belongs to the UPF0305 family.</text>
</comment>
<dbReference type="EMBL" id="LHQS01000002">
    <property type="protein sequence ID" value="RXE55954.1"/>
    <property type="molecule type" value="Genomic_DNA"/>
</dbReference>
<gene>
    <name evidence="2" type="ORF">ABH15_07040</name>
</gene>
<protein>
    <recommendedName>
        <fullName evidence="1">UPF0305 protein ABH15_07040</fullName>
    </recommendedName>
</protein>
<accession>A0A498H0R2</accession>
<dbReference type="OrthoDB" id="81482at2157"/>
<evidence type="ECO:0000313" key="2">
    <source>
        <dbReference type="EMBL" id="RXE55954.1"/>
    </source>
</evidence>
<sequence length="198" mass="22289">MHNSRHAADSERLHIEGVCALLASARTKAELGTLLAREAERYTLADLQVIGGRLYREVASLPSPYREAVRPYFTEQILGAYHRLISMHRSGRFTAMAEPIADREAAAAYFAMVPEGCFCWDDTGADNYGPRHRFFYYLVAAFEMFVLNRPGHPVGMPFPGGFAVEERSGRFLCPVRDREKDVPHSLCNFCPAEQSEMP</sequence>
<organism evidence="2 3">
    <name type="scientific">Methanoculleus taiwanensis</name>
    <dbReference type="NCBI Taxonomy" id="1550565"/>
    <lineage>
        <taxon>Archaea</taxon>
        <taxon>Methanobacteriati</taxon>
        <taxon>Methanobacteriota</taxon>
        <taxon>Stenosarchaea group</taxon>
        <taxon>Methanomicrobia</taxon>
        <taxon>Methanomicrobiales</taxon>
        <taxon>Methanomicrobiaceae</taxon>
        <taxon>Methanoculleus</taxon>
    </lineage>
</organism>
<proteinExistence type="inferred from homology"/>
<dbReference type="Proteomes" id="UP000290932">
    <property type="component" value="Unassembled WGS sequence"/>
</dbReference>